<protein>
    <submittedName>
        <fullName evidence="2">Uncharacterized protein</fullName>
    </submittedName>
</protein>
<accession>A0A1I5U2H0</accession>
<dbReference type="EMBL" id="FOWQ01000010">
    <property type="protein sequence ID" value="SFP89371.1"/>
    <property type="molecule type" value="Genomic_DNA"/>
</dbReference>
<feature type="region of interest" description="Disordered" evidence="1">
    <location>
        <begin position="306"/>
        <end position="361"/>
    </location>
</feature>
<dbReference type="AlphaFoldDB" id="A0A1I5U2H0"/>
<evidence type="ECO:0000313" key="3">
    <source>
        <dbReference type="Proteomes" id="UP000198857"/>
    </source>
</evidence>
<sequence>MTLAPWPAGTRRSFPSAARNLRAGRKGLYVMSHFRWVGGWVSEYLTTHPPKRKSDETDWPPRQGRTRRLQLPSMVTVLNRGDSRSWLDLQRTADWVNDALGSDYAALGVTFGGMLHVDDVERLRLIQPAARPGTEERTSARLRRKAAMLHFSLFASRTPFSSMEELLARLLATCGRAEELVELDGVLPERIHLVARPLSAAGDRPLHVHARYGRDVALSAFRLEGLNRPCGSGVRWVSGDGADVFFVTLPKTAAYFSPTTMHADDAITPTLIGGSRRTRWPSDHSRGSATSTTGIGHVRASLVREFKTADGTLGTRPTFTPDRRPTSPTQASGQSASFGTLRTSYRRLYSTQPRSHDNLTK</sequence>
<name>A0A1I5U2H0_9ACTN</name>
<dbReference type="Proteomes" id="UP000198857">
    <property type="component" value="Unassembled WGS sequence"/>
</dbReference>
<gene>
    <name evidence="2" type="ORF">SAMN05660464_0024</name>
</gene>
<feature type="compositionally biased region" description="Polar residues" evidence="1">
    <location>
        <begin position="330"/>
        <end position="353"/>
    </location>
</feature>
<proteinExistence type="predicted"/>
<organism evidence="2 3">
    <name type="scientific">Geodermatophilus dictyosporus</name>
    <dbReference type="NCBI Taxonomy" id="1523247"/>
    <lineage>
        <taxon>Bacteria</taxon>
        <taxon>Bacillati</taxon>
        <taxon>Actinomycetota</taxon>
        <taxon>Actinomycetes</taxon>
        <taxon>Geodermatophilales</taxon>
        <taxon>Geodermatophilaceae</taxon>
        <taxon>Geodermatophilus</taxon>
    </lineage>
</organism>
<keyword evidence="3" id="KW-1185">Reference proteome</keyword>
<reference evidence="3" key="1">
    <citation type="submission" date="2016-10" db="EMBL/GenBank/DDBJ databases">
        <authorList>
            <person name="Varghese N."/>
            <person name="Submissions S."/>
        </authorList>
    </citation>
    <scope>NUCLEOTIDE SEQUENCE [LARGE SCALE GENOMIC DNA]</scope>
    <source>
        <strain evidence="3">DSM 44208</strain>
    </source>
</reference>
<evidence type="ECO:0000256" key="1">
    <source>
        <dbReference type="SAM" id="MobiDB-lite"/>
    </source>
</evidence>
<feature type="region of interest" description="Disordered" evidence="1">
    <location>
        <begin position="272"/>
        <end position="292"/>
    </location>
</feature>
<evidence type="ECO:0000313" key="2">
    <source>
        <dbReference type="EMBL" id="SFP89371.1"/>
    </source>
</evidence>
<dbReference type="STRING" id="1523247.SAMN05660464_0024"/>